<dbReference type="EC" id="1.1.3.8" evidence="10"/>
<keyword evidence="9" id="KW-0576">Peroxisome</keyword>
<feature type="domain" description="FAD-binding PCMH-type" evidence="11">
    <location>
        <begin position="16"/>
        <end position="187"/>
    </location>
</feature>
<comment type="similarity">
    <text evidence="4 10">Belongs to the oxygen-dependent FAD-linked oxidoreductase family.</text>
</comment>
<keyword evidence="5 10" id="KW-0285">Flavoprotein</keyword>
<evidence type="ECO:0000256" key="8">
    <source>
        <dbReference type="ARBA" id="ARBA00023136"/>
    </source>
</evidence>
<proteinExistence type="evidence at transcript level"/>
<evidence type="ECO:0000259" key="11">
    <source>
        <dbReference type="PROSITE" id="PS51387"/>
    </source>
</evidence>
<dbReference type="NCBIfam" id="TIGR01678">
    <property type="entry name" value="FAD_lactone_ox"/>
    <property type="match status" value="1"/>
</dbReference>
<evidence type="ECO:0000256" key="7">
    <source>
        <dbReference type="ARBA" id="ARBA00023002"/>
    </source>
</evidence>
<dbReference type="GO" id="GO:0003885">
    <property type="term" value="F:D-arabinono-1,4-lactone oxidase activity"/>
    <property type="evidence" value="ECO:0007669"/>
    <property type="project" value="UniProtKB-UniRule"/>
</dbReference>
<dbReference type="InterPro" id="IPR016171">
    <property type="entry name" value="Vanillyl_alc_oxidase_C-sub2"/>
</dbReference>
<dbReference type="GO" id="GO:0005777">
    <property type="term" value="C:peroxisome"/>
    <property type="evidence" value="ECO:0007669"/>
    <property type="project" value="UniProtKB-SubCell"/>
</dbReference>
<evidence type="ECO:0000256" key="3">
    <source>
        <dbReference type="ARBA" id="ARBA00004370"/>
    </source>
</evidence>
<dbReference type="EMBL" id="GANP01010460">
    <property type="protein sequence ID" value="JAB74008.1"/>
    <property type="molecule type" value="mRNA"/>
</dbReference>
<dbReference type="PANTHER" id="PTHR43762:SF8">
    <property type="entry name" value="L-GULONOLACTONE OXIDASE"/>
    <property type="match status" value="1"/>
</dbReference>
<name>V5HKM0_IXORI</name>
<evidence type="ECO:0000256" key="9">
    <source>
        <dbReference type="ARBA" id="ARBA00023140"/>
    </source>
</evidence>
<sequence length="447" mass="51016">ISAMKGVTFENWSKTFSCKPEYLFAPRSKDELCEVLDFALQRSMKIRVVGAGYSPSDIACTSDVMISMRSMDKVLEVNKEKMTVKAEAGVTLKRLNEVELAENGLALSSLGAVSEITLGGAIATGTHGSGLNFGILSTQVLELELVTCLGKTLVCSRESNPEVFLAAACGLGAIGVVVTVTMQCEAAFRLRESRYSCALQQVLENLDVHLKSSDHFRCLWYPHTDTAVCFHLTRTDEAVTRLPLLPRVWKWLVEYAFGYYVMEALLYLSCWVPPLVPWLNRLFLWAVFAPPKQRVDLSHRVFNYECRFKQHVNEWSIPREKTAVALWKLKEWIDNTPDTYVHIPVEVRFVRQDDVFLSPACGRDSCYINVIMYRPYGRTVPHERYWAAYEGIMKGLGGRPHWAKAHHVTGKEFHSMYPNFARWCDIRRRMDPHDMFVNSYMERILSS</sequence>
<dbReference type="GO" id="GO:0071949">
    <property type="term" value="F:FAD binding"/>
    <property type="evidence" value="ECO:0007669"/>
    <property type="project" value="UniProtKB-UniRule"/>
</dbReference>
<dbReference type="Pfam" id="PF04030">
    <property type="entry name" value="ALO"/>
    <property type="match status" value="1"/>
</dbReference>
<dbReference type="InterPro" id="IPR030654">
    <property type="entry name" value="Sugar_lactone_oxidase"/>
</dbReference>
<dbReference type="InterPro" id="IPR016166">
    <property type="entry name" value="FAD-bd_PCMH"/>
</dbReference>
<dbReference type="InterPro" id="IPR006094">
    <property type="entry name" value="Oxid_FAD_bind_N"/>
</dbReference>
<dbReference type="NCBIfam" id="TIGR01679">
    <property type="entry name" value="bact_FAD_ox"/>
    <property type="match status" value="1"/>
</dbReference>
<dbReference type="InterPro" id="IPR016167">
    <property type="entry name" value="FAD-bd_PCMH_sub1"/>
</dbReference>
<comment type="cofactor">
    <cofactor evidence="1 10">
        <name>FAD</name>
        <dbReference type="ChEBI" id="CHEBI:57692"/>
    </cofactor>
</comment>
<evidence type="ECO:0000256" key="4">
    <source>
        <dbReference type="ARBA" id="ARBA00005466"/>
    </source>
</evidence>
<evidence type="ECO:0000256" key="2">
    <source>
        <dbReference type="ARBA" id="ARBA00004275"/>
    </source>
</evidence>
<dbReference type="PROSITE" id="PS51387">
    <property type="entry name" value="FAD_PCMH"/>
    <property type="match status" value="1"/>
</dbReference>
<dbReference type="Pfam" id="PF01565">
    <property type="entry name" value="FAD_binding_4"/>
    <property type="match status" value="1"/>
</dbReference>
<comment type="subcellular location">
    <subcellularLocation>
        <location evidence="3">Membrane</location>
    </subcellularLocation>
    <subcellularLocation>
        <location evidence="10">Microsome membrane</location>
        <topology evidence="10">Single-pass membrane protein</topology>
    </subcellularLocation>
    <subcellularLocation>
        <location evidence="10">Endoplasmic reticulum membrane</location>
        <topology evidence="10">Single-pass membrane protein</topology>
    </subcellularLocation>
    <subcellularLocation>
        <location evidence="2">Peroxisome</location>
    </subcellularLocation>
</comment>
<evidence type="ECO:0000256" key="10">
    <source>
        <dbReference type="RuleBase" id="RU367158"/>
    </source>
</evidence>
<keyword evidence="7 10" id="KW-0560">Oxidoreductase</keyword>
<evidence type="ECO:0000313" key="12">
    <source>
        <dbReference type="EMBL" id="JAB74008.1"/>
    </source>
</evidence>
<keyword evidence="6 10" id="KW-0274">FAD</keyword>
<dbReference type="AlphaFoldDB" id="V5HKM0"/>
<feature type="non-terminal residue" evidence="12">
    <location>
        <position position="1"/>
    </location>
</feature>
<dbReference type="UniPathway" id="UPA00991">
    <property type="reaction ID" value="UER00939"/>
</dbReference>
<dbReference type="Gene3D" id="3.30.70.2520">
    <property type="match status" value="1"/>
</dbReference>
<protein>
    <recommendedName>
        <fullName evidence="10">L-gulonolactone oxidase</fullName>
        <shortName evidence="10">LGO</shortName>
        <ecNumber evidence="10">1.1.3.8</ecNumber>
    </recommendedName>
</protein>
<dbReference type="InterPro" id="IPR007173">
    <property type="entry name" value="ALO_C"/>
</dbReference>
<keyword evidence="8" id="KW-0472">Membrane</keyword>
<dbReference type="GO" id="GO:0005789">
    <property type="term" value="C:endoplasmic reticulum membrane"/>
    <property type="evidence" value="ECO:0007669"/>
    <property type="project" value="UniProtKB-SubCell"/>
</dbReference>
<dbReference type="PIRSF" id="PIRSF000136">
    <property type="entry name" value="LGO_GLO"/>
    <property type="match status" value="1"/>
</dbReference>
<comment type="function">
    <text evidence="10">Oxidizes L-gulono-1,4-lactone to hydrogen peroxide and L-xylo-hexulonolactone which spontaneously isomerizes to L-ascorbate.</text>
</comment>
<reference evidence="12" key="1">
    <citation type="journal article" date="2015" name="Sci. Rep.">
        <title>Tissue- and time-dependent transcription in Ixodes ricinus salivary glands and midguts when blood feeding on the vertebrate host.</title>
        <authorList>
            <person name="Kotsyfakis M."/>
            <person name="Schwarz A."/>
            <person name="Erhart J."/>
            <person name="Ribeiro J.M."/>
        </authorList>
    </citation>
    <scope>NUCLEOTIDE SEQUENCE</scope>
    <source>
        <tissue evidence="12">Salivary gland and midgut</tissue>
    </source>
</reference>
<evidence type="ECO:0000256" key="1">
    <source>
        <dbReference type="ARBA" id="ARBA00001974"/>
    </source>
</evidence>
<dbReference type="Gene3D" id="3.30.465.10">
    <property type="match status" value="1"/>
</dbReference>
<dbReference type="SUPFAM" id="SSF56176">
    <property type="entry name" value="FAD-binding/transporter-associated domain-like"/>
    <property type="match status" value="1"/>
</dbReference>
<keyword evidence="10" id="KW-0060">Ascorbate biosynthesis</keyword>
<keyword evidence="10" id="KW-0256">Endoplasmic reticulum</keyword>
<dbReference type="Gene3D" id="1.10.45.10">
    <property type="entry name" value="Vanillyl-alcohol Oxidase, Chain A, domain 4"/>
    <property type="match status" value="1"/>
</dbReference>
<keyword evidence="10" id="KW-0492">Microsome</keyword>
<accession>V5HKM0</accession>
<evidence type="ECO:0000256" key="6">
    <source>
        <dbReference type="ARBA" id="ARBA00022827"/>
    </source>
</evidence>
<dbReference type="InterPro" id="IPR016169">
    <property type="entry name" value="FAD-bd_PCMH_sub2"/>
</dbReference>
<comment type="catalytic activity">
    <reaction evidence="10">
        <text>L-gulono-1,4-lactone + O2 = L-ascorbate + H2O2 + H(+)</text>
        <dbReference type="Rhea" id="RHEA:32363"/>
        <dbReference type="ChEBI" id="CHEBI:15378"/>
        <dbReference type="ChEBI" id="CHEBI:15379"/>
        <dbReference type="ChEBI" id="CHEBI:16240"/>
        <dbReference type="ChEBI" id="CHEBI:17587"/>
        <dbReference type="ChEBI" id="CHEBI:38290"/>
        <dbReference type="EC" id="1.1.3.8"/>
    </reaction>
</comment>
<dbReference type="InterPro" id="IPR010031">
    <property type="entry name" value="FAD_lactone_oxidase-like"/>
</dbReference>
<evidence type="ECO:0000256" key="5">
    <source>
        <dbReference type="ARBA" id="ARBA00022630"/>
    </source>
</evidence>
<dbReference type="GO" id="GO:0050105">
    <property type="term" value="F:L-gulonolactone oxidase activity"/>
    <property type="evidence" value="ECO:0007669"/>
    <property type="project" value="UniProtKB-EC"/>
</dbReference>
<dbReference type="Gene3D" id="3.30.43.10">
    <property type="entry name" value="Uridine Diphospho-n-acetylenolpyruvylglucosamine Reductase, domain 2"/>
    <property type="match status" value="1"/>
</dbReference>
<comment type="pathway">
    <text evidence="10">Cofactor biosynthesis; L-ascorbate biosynthesis via UDP-alpha-D-glucuronate pathway; L-ascorbate from UDP-alpha-D-glucuronate: step 4/4.</text>
</comment>
<dbReference type="InterPro" id="IPR036318">
    <property type="entry name" value="FAD-bd_PCMH-like_sf"/>
</dbReference>
<dbReference type="GO" id="GO:0019853">
    <property type="term" value="P:L-ascorbic acid biosynthetic process"/>
    <property type="evidence" value="ECO:0007669"/>
    <property type="project" value="UniProtKB-KW"/>
</dbReference>
<organism evidence="12">
    <name type="scientific">Ixodes ricinus</name>
    <name type="common">Common tick</name>
    <name type="synonym">Acarus ricinus</name>
    <dbReference type="NCBI Taxonomy" id="34613"/>
    <lineage>
        <taxon>Eukaryota</taxon>
        <taxon>Metazoa</taxon>
        <taxon>Ecdysozoa</taxon>
        <taxon>Arthropoda</taxon>
        <taxon>Chelicerata</taxon>
        <taxon>Arachnida</taxon>
        <taxon>Acari</taxon>
        <taxon>Parasitiformes</taxon>
        <taxon>Ixodida</taxon>
        <taxon>Ixodoidea</taxon>
        <taxon>Ixodidae</taxon>
        <taxon>Ixodinae</taxon>
        <taxon>Ixodes</taxon>
    </lineage>
</organism>
<dbReference type="PANTHER" id="PTHR43762">
    <property type="entry name" value="L-GULONOLACTONE OXIDASE"/>
    <property type="match status" value="1"/>
</dbReference>